<dbReference type="EMBL" id="FXUV02000040">
    <property type="protein sequence ID" value="SNB76944.1"/>
    <property type="molecule type" value="Genomic_DNA"/>
</dbReference>
<dbReference type="Proteomes" id="UP000215450">
    <property type="component" value="Unassembled WGS sequence"/>
</dbReference>
<organism evidence="2 3">
    <name type="scientific">Kingella negevensis</name>
    <dbReference type="NCBI Taxonomy" id="1522312"/>
    <lineage>
        <taxon>Bacteria</taxon>
        <taxon>Pseudomonadati</taxon>
        <taxon>Pseudomonadota</taxon>
        <taxon>Betaproteobacteria</taxon>
        <taxon>Neisseriales</taxon>
        <taxon>Neisseriaceae</taxon>
        <taxon>Kingella</taxon>
    </lineage>
</organism>
<keyword evidence="3" id="KW-1185">Reference proteome</keyword>
<reference evidence="1" key="1">
    <citation type="submission" date="2017-05" db="EMBL/GenBank/DDBJ databases">
        <authorList>
            <person name="Song R."/>
            <person name="Chenine A.L."/>
            <person name="Ruprecht R.M."/>
        </authorList>
    </citation>
    <scope>NUCLEOTIDE SEQUENCE</scope>
    <source>
        <strain evidence="1">Kingella_eburonensis</strain>
    </source>
</reference>
<evidence type="ECO:0000313" key="3">
    <source>
        <dbReference type="Proteomes" id="UP000215450"/>
    </source>
</evidence>
<protein>
    <submittedName>
        <fullName evidence="2">Endoribonuclease VapD</fullName>
        <ecNumber evidence="2">3.1.-.-</ecNumber>
    </submittedName>
</protein>
<sequence>MYAISFDLVVSETQQAHPKGVSQAYQDIGTTLSQYGFQRVQGSLYINNDEDMANLLTAI</sequence>
<dbReference type="RefSeq" id="WP_285167381.1">
    <property type="nucleotide sequence ID" value="NZ_FXUV02000040.1"/>
</dbReference>
<keyword evidence="2" id="KW-0378">Hydrolase</keyword>
<gene>
    <name evidence="2" type="primary">vapD</name>
    <name evidence="1" type="ORF">KEBURONENSIS_01667</name>
    <name evidence="2" type="ORF">KEBURONENSIS_01702</name>
</gene>
<dbReference type="Gene3D" id="3.30.70.240">
    <property type="match status" value="1"/>
</dbReference>
<evidence type="ECO:0000313" key="1">
    <source>
        <dbReference type="EMBL" id="SMQ12850.1"/>
    </source>
</evidence>
<dbReference type="EC" id="3.1.-.-" evidence="2"/>
<dbReference type="EMBL" id="FXUV01000034">
    <property type="protein sequence ID" value="SMQ12850.1"/>
    <property type="molecule type" value="Genomic_DNA"/>
</dbReference>
<dbReference type="STRING" id="1522312.GCA_900177895_01731"/>
<proteinExistence type="predicted"/>
<dbReference type="GO" id="GO:0016787">
    <property type="term" value="F:hydrolase activity"/>
    <property type="evidence" value="ECO:0007669"/>
    <property type="project" value="UniProtKB-KW"/>
</dbReference>
<name>A0A238TCP1_9NEIS</name>
<accession>A0A238TCP1</accession>
<dbReference type="AlphaFoldDB" id="A0A238TCP1"/>
<reference evidence="2 3" key="2">
    <citation type="submission" date="2017-06" db="EMBL/GenBank/DDBJ databases">
        <authorList>
            <person name="Kim H.J."/>
            <person name="Triplett B.A."/>
        </authorList>
    </citation>
    <scope>NUCLEOTIDE SEQUENCE [LARGE SCALE GENOMIC DNA]</scope>
    <source>
        <strain evidence="2">Kingella_eburonensis</strain>
    </source>
</reference>
<evidence type="ECO:0000313" key="2">
    <source>
        <dbReference type="EMBL" id="SNB76944.1"/>
    </source>
</evidence>